<keyword evidence="6" id="KW-0325">Glycoprotein</keyword>
<evidence type="ECO:0000256" key="2">
    <source>
        <dbReference type="ARBA" id="ARBA00022723"/>
    </source>
</evidence>
<comment type="similarity">
    <text evidence="1">Belongs to the multicopper oxidase family.</text>
</comment>
<keyword evidence="2" id="KW-0479">Metal-binding</keyword>
<dbReference type="SUPFAM" id="SSF49503">
    <property type="entry name" value="Cupredoxins"/>
    <property type="match status" value="3"/>
</dbReference>
<dbReference type="Gene3D" id="2.60.40.420">
    <property type="entry name" value="Cupredoxins - blue copper proteins"/>
    <property type="match status" value="3"/>
</dbReference>
<evidence type="ECO:0000259" key="10">
    <source>
        <dbReference type="Pfam" id="PF07732"/>
    </source>
</evidence>
<dbReference type="InterPro" id="IPR011707">
    <property type="entry name" value="Cu-oxidase-like_N"/>
</dbReference>
<evidence type="ECO:0000256" key="7">
    <source>
        <dbReference type="SAM" id="SignalP"/>
    </source>
</evidence>
<dbReference type="GeneID" id="63760293"/>
<feature type="chain" id="PRO_5009887681" description="Plastocyanin-like domain-containing protein" evidence="7">
    <location>
        <begin position="23"/>
        <end position="512"/>
    </location>
</feature>
<feature type="signal peptide" evidence="7">
    <location>
        <begin position="1"/>
        <end position="22"/>
    </location>
</feature>
<dbReference type="InterPro" id="IPR033138">
    <property type="entry name" value="Cu_oxidase_CS"/>
</dbReference>
<reference evidence="12" key="1">
    <citation type="journal article" date="2017" name="Genome Biol.">
        <title>Comparative genomics reveals high biological diversity and specific adaptations in the industrially and medically important fungal genus Aspergillus.</title>
        <authorList>
            <person name="de Vries R.P."/>
            <person name="Riley R."/>
            <person name="Wiebenga A."/>
            <person name="Aguilar-Osorio G."/>
            <person name="Amillis S."/>
            <person name="Uchima C.A."/>
            <person name="Anderluh G."/>
            <person name="Asadollahi M."/>
            <person name="Askin M."/>
            <person name="Barry K."/>
            <person name="Battaglia E."/>
            <person name="Bayram O."/>
            <person name="Benocci T."/>
            <person name="Braus-Stromeyer S.A."/>
            <person name="Caldana C."/>
            <person name="Canovas D."/>
            <person name="Cerqueira G.C."/>
            <person name="Chen F."/>
            <person name="Chen W."/>
            <person name="Choi C."/>
            <person name="Clum A."/>
            <person name="Dos Santos R.A."/>
            <person name="Damasio A.R."/>
            <person name="Diallinas G."/>
            <person name="Emri T."/>
            <person name="Fekete E."/>
            <person name="Flipphi M."/>
            <person name="Freyberg S."/>
            <person name="Gallo A."/>
            <person name="Gournas C."/>
            <person name="Habgood R."/>
            <person name="Hainaut M."/>
            <person name="Harispe M.L."/>
            <person name="Henrissat B."/>
            <person name="Hilden K.S."/>
            <person name="Hope R."/>
            <person name="Hossain A."/>
            <person name="Karabika E."/>
            <person name="Karaffa L."/>
            <person name="Karanyi Z."/>
            <person name="Krasevec N."/>
            <person name="Kuo A."/>
            <person name="Kusch H."/>
            <person name="LaButti K."/>
            <person name="Lagendijk E.L."/>
            <person name="Lapidus A."/>
            <person name="Levasseur A."/>
            <person name="Lindquist E."/>
            <person name="Lipzen A."/>
            <person name="Logrieco A.F."/>
            <person name="MacCabe A."/>
            <person name="Maekelae M.R."/>
            <person name="Malavazi I."/>
            <person name="Melin P."/>
            <person name="Meyer V."/>
            <person name="Mielnichuk N."/>
            <person name="Miskei M."/>
            <person name="Molnar A.P."/>
            <person name="Mule G."/>
            <person name="Ngan C.Y."/>
            <person name="Orejas M."/>
            <person name="Orosz E."/>
            <person name="Ouedraogo J.P."/>
            <person name="Overkamp K.M."/>
            <person name="Park H.-S."/>
            <person name="Perrone G."/>
            <person name="Piumi F."/>
            <person name="Punt P.J."/>
            <person name="Ram A.F."/>
            <person name="Ramon A."/>
            <person name="Rauscher S."/>
            <person name="Record E."/>
            <person name="Riano-Pachon D.M."/>
            <person name="Robert V."/>
            <person name="Roehrig J."/>
            <person name="Ruller R."/>
            <person name="Salamov A."/>
            <person name="Salih N.S."/>
            <person name="Samson R.A."/>
            <person name="Sandor E."/>
            <person name="Sanguinetti M."/>
            <person name="Schuetze T."/>
            <person name="Sepcic K."/>
            <person name="Shelest E."/>
            <person name="Sherlock G."/>
            <person name="Sophianopoulou V."/>
            <person name="Squina F.M."/>
            <person name="Sun H."/>
            <person name="Susca A."/>
            <person name="Todd R.B."/>
            <person name="Tsang A."/>
            <person name="Unkles S.E."/>
            <person name="van de Wiele N."/>
            <person name="van Rossen-Uffink D."/>
            <person name="Oliveira J.V."/>
            <person name="Vesth T.C."/>
            <person name="Visser J."/>
            <person name="Yu J.-H."/>
            <person name="Zhou M."/>
            <person name="Andersen M.R."/>
            <person name="Archer D.B."/>
            <person name="Baker S.E."/>
            <person name="Benoit I."/>
            <person name="Brakhage A.A."/>
            <person name="Braus G.H."/>
            <person name="Fischer R."/>
            <person name="Frisvad J.C."/>
            <person name="Goldman G.H."/>
            <person name="Houbraken J."/>
            <person name="Oakley B."/>
            <person name="Pocsi I."/>
            <person name="Scazzocchio C."/>
            <person name="Seiboth B."/>
            <person name="vanKuyk P.A."/>
            <person name="Wortman J."/>
            <person name="Dyer P.S."/>
            <person name="Grigoriev I.V."/>
        </authorList>
    </citation>
    <scope>NUCLEOTIDE SEQUENCE [LARGE SCALE GENOMIC DNA]</scope>
    <source>
        <strain evidence="12">CBS 593.65</strain>
    </source>
</reference>
<dbReference type="EMBL" id="KV878582">
    <property type="protein sequence ID" value="OJJ63857.1"/>
    <property type="molecule type" value="Genomic_DNA"/>
</dbReference>
<evidence type="ECO:0000256" key="4">
    <source>
        <dbReference type="ARBA" id="ARBA00023002"/>
    </source>
</evidence>
<accession>A0A1L9TWP9</accession>
<evidence type="ECO:0000256" key="5">
    <source>
        <dbReference type="ARBA" id="ARBA00023008"/>
    </source>
</evidence>
<evidence type="ECO:0000313" key="11">
    <source>
        <dbReference type="EMBL" id="OJJ63857.1"/>
    </source>
</evidence>
<dbReference type="InterPro" id="IPR008972">
    <property type="entry name" value="Cupredoxin"/>
</dbReference>
<dbReference type="GO" id="GO:0005507">
    <property type="term" value="F:copper ion binding"/>
    <property type="evidence" value="ECO:0007669"/>
    <property type="project" value="InterPro"/>
</dbReference>
<gene>
    <name evidence="11" type="ORF">ASPSYDRAFT_25901</name>
</gene>
<evidence type="ECO:0000259" key="9">
    <source>
        <dbReference type="Pfam" id="PF07731"/>
    </source>
</evidence>
<dbReference type="RefSeq" id="XP_040707663.1">
    <property type="nucleotide sequence ID" value="XM_040844220.1"/>
</dbReference>
<keyword evidence="5" id="KW-0186">Copper</keyword>
<evidence type="ECO:0000259" key="8">
    <source>
        <dbReference type="Pfam" id="PF00394"/>
    </source>
</evidence>
<dbReference type="InterPro" id="IPR001117">
    <property type="entry name" value="Cu-oxidase_2nd"/>
</dbReference>
<dbReference type="Pfam" id="PF07732">
    <property type="entry name" value="Cu-oxidase_3"/>
    <property type="match status" value="1"/>
</dbReference>
<evidence type="ECO:0000313" key="12">
    <source>
        <dbReference type="Proteomes" id="UP000184356"/>
    </source>
</evidence>
<evidence type="ECO:0000256" key="3">
    <source>
        <dbReference type="ARBA" id="ARBA00022729"/>
    </source>
</evidence>
<proteinExistence type="inferred from homology"/>
<dbReference type="PROSITE" id="PS00079">
    <property type="entry name" value="MULTICOPPER_OXIDASE1"/>
    <property type="match status" value="1"/>
</dbReference>
<keyword evidence="4" id="KW-0560">Oxidoreductase</keyword>
<feature type="domain" description="Plastocyanin-like" evidence="8">
    <location>
        <begin position="278"/>
        <end position="330"/>
    </location>
</feature>
<dbReference type="GO" id="GO:0042440">
    <property type="term" value="P:pigment metabolic process"/>
    <property type="evidence" value="ECO:0007669"/>
    <property type="project" value="UniProtKB-ARBA"/>
</dbReference>
<dbReference type="AlphaFoldDB" id="A0A1L9TWP9"/>
<sequence length="512" mass="56746">MSDMHNKSSLFVILCLVHLVSCNVVKFDLHLTWENREIAGISREAILSNGQLPGPTLRVKQGDEVEFNVTNLMPFETTVHFHGIAQLGTPWSDGTPGLSQTPIQPGGNFLYKWTAVDYGSYEYHSHSRGQLIDGLYGAIYIEPNRSVERPFKLITDDPTDRTGMAIAESNTEPLILSDWRLLTSEAIWKAELDSGCECICSSAILINGKGSSYCLPQQRLNDLAVPGQRALLGNHTLTDIGCFPPIDSFFGTYPRNPDLLPKGFNDGCVPGDGPEEIVRPLLVDAIQIPAGSRYSVLIELKQHEPARDYTIRVAQHGLNQIINGTATMSYVSSQPPRQPSLPYITEVGNATTPQTVFQNESLVVPFPVQVPSRSVNQTFILNIEHFHAAYRWQLGNSSYPVAFEDNPPALFNSSSIPSPNSVSTLHDTWVDIIFNVSHGNQPGHPMHKHSNKYYVIGYGHTPFTYSSVAEAVEHIPEQFNFDNPQLRDTFSNPVAPGPLGTWLAIRYHVVML</sequence>
<dbReference type="InterPro" id="IPR045087">
    <property type="entry name" value="Cu-oxidase_fam"/>
</dbReference>
<dbReference type="Proteomes" id="UP000184356">
    <property type="component" value="Unassembled WGS sequence"/>
</dbReference>
<dbReference type="PANTHER" id="PTHR11709">
    <property type="entry name" value="MULTI-COPPER OXIDASE"/>
    <property type="match status" value="1"/>
</dbReference>
<dbReference type="CDD" id="cd13850">
    <property type="entry name" value="CuRO_1_Abr2_like"/>
    <property type="match status" value="1"/>
</dbReference>
<dbReference type="Pfam" id="PF00394">
    <property type="entry name" value="Cu-oxidase"/>
    <property type="match status" value="1"/>
</dbReference>
<dbReference type="STRING" id="1036612.A0A1L9TWP9"/>
<feature type="domain" description="Plastocyanin-like" evidence="9">
    <location>
        <begin position="412"/>
        <end position="508"/>
    </location>
</feature>
<dbReference type="InterPro" id="IPR011706">
    <property type="entry name" value="Cu-oxidase_C"/>
</dbReference>
<evidence type="ECO:0008006" key="13">
    <source>
        <dbReference type="Google" id="ProtNLM"/>
    </source>
</evidence>
<evidence type="ECO:0000256" key="1">
    <source>
        <dbReference type="ARBA" id="ARBA00010609"/>
    </source>
</evidence>
<name>A0A1L9TWP9_9EURO</name>
<dbReference type="FunFam" id="2.60.40.420:FF:000036">
    <property type="entry name" value="L-ascorbate oxidase"/>
    <property type="match status" value="1"/>
</dbReference>
<protein>
    <recommendedName>
        <fullName evidence="13">Plastocyanin-like domain-containing protein</fullName>
    </recommendedName>
</protein>
<dbReference type="OrthoDB" id="2121828at2759"/>
<keyword evidence="12" id="KW-1185">Reference proteome</keyword>
<dbReference type="GO" id="GO:0052716">
    <property type="term" value="F:hydroquinone:oxygen oxidoreductase activity"/>
    <property type="evidence" value="ECO:0007669"/>
    <property type="project" value="UniProtKB-ARBA"/>
</dbReference>
<feature type="domain" description="Plastocyanin-like" evidence="10">
    <location>
        <begin position="32"/>
        <end position="144"/>
    </location>
</feature>
<evidence type="ECO:0000256" key="6">
    <source>
        <dbReference type="ARBA" id="ARBA00023180"/>
    </source>
</evidence>
<dbReference type="Pfam" id="PF07731">
    <property type="entry name" value="Cu-oxidase_2"/>
    <property type="match status" value="1"/>
</dbReference>
<dbReference type="VEuPathDB" id="FungiDB:ASPSYDRAFT_25901"/>
<organism evidence="11 12">
    <name type="scientific">Aspergillus sydowii CBS 593.65</name>
    <dbReference type="NCBI Taxonomy" id="1036612"/>
    <lineage>
        <taxon>Eukaryota</taxon>
        <taxon>Fungi</taxon>
        <taxon>Dikarya</taxon>
        <taxon>Ascomycota</taxon>
        <taxon>Pezizomycotina</taxon>
        <taxon>Eurotiomycetes</taxon>
        <taxon>Eurotiomycetidae</taxon>
        <taxon>Eurotiales</taxon>
        <taxon>Aspergillaceae</taxon>
        <taxon>Aspergillus</taxon>
        <taxon>Aspergillus subgen. Nidulantes</taxon>
    </lineage>
</organism>
<keyword evidence="3 7" id="KW-0732">Signal</keyword>
<dbReference type="PANTHER" id="PTHR11709:SF488">
    <property type="entry name" value="LACCASE-RELATED"/>
    <property type="match status" value="1"/>
</dbReference>